<name>A0ABX9IBX3_9ACTN</name>
<dbReference type="EMBL" id="PCZS01000001">
    <property type="protein sequence ID" value="REB70943.1"/>
    <property type="molecule type" value="Genomic_DNA"/>
</dbReference>
<dbReference type="Pfam" id="PF04024">
    <property type="entry name" value="PspC"/>
    <property type="match status" value="1"/>
</dbReference>
<comment type="caution">
    <text evidence="9">The sequence shown here is derived from an EMBL/GenBank/DDBJ whole genome shotgun (WGS) entry which is preliminary data.</text>
</comment>
<evidence type="ECO:0000256" key="5">
    <source>
        <dbReference type="ARBA" id="ARBA00023136"/>
    </source>
</evidence>
<feature type="region of interest" description="Disordered" evidence="6">
    <location>
        <begin position="66"/>
        <end position="96"/>
    </location>
</feature>
<dbReference type="InterPro" id="IPR007168">
    <property type="entry name" value="Phageshock_PspC_N"/>
</dbReference>
<evidence type="ECO:0000256" key="1">
    <source>
        <dbReference type="ARBA" id="ARBA00004162"/>
    </source>
</evidence>
<organism evidence="9 10">
    <name type="scientific">Cutibacterium namnetense</name>
    <dbReference type="NCBI Taxonomy" id="1574624"/>
    <lineage>
        <taxon>Bacteria</taxon>
        <taxon>Bacillati</taxon>
        <taxon>Actinomycetota</taxon>
        <taxon>Actinomycetes</taxon>
        <taxon>Propionibacteriales</taxon>
        <taxon>Propionibacteriaceae</taxon>
        <taxon>Cutibacterium</taxon>
    </lineage>
</organism>
<evidence type="ECO:0000259" key="8">
    <source>
        <dbReference type="Pfam" id="PF04024"/>
    </source>
</evidence>
<feature type="transmembrane region" description="Helical" evidence="7">
    <location>
        <begin position="33"/>
        <end position="56"/>
    </location>
</feature>
<sequence length="96" mass="10325">MSKLTRPREGRIIGGVCQGIANSLRLDPTIVRVVAALLILMAGSGPLIYLVLWAIIPDEHSGSSMMADLANQTRSPRKTEGTQSSTSNAPFDPYKD</sequence>
<feature type="domain" description="Phage shock protein PspC N-terminal" evidence="8">
    <location>
        <begin position="3"/>
        <end position="59"/>
    </location>
</feature>
<evidence type="ECO:0000256" key="2">
    <source>
        <dbReference type="ARBA" id="ARBA00022475"/>
    </source>
</evidence>
<protein>
    <submittedName>
        <fullName evidence="9">PspC domain-containing protein</fullName>
    </submittedName>
</protein>
<proteinExistence type="predicted"/>
<keyword evidence="3 7" id="KW-0812">Transmembrane</keyword>
<dbReference type="PANTHER" id="PTHR33885:SF3">
    <property type="entry name" value="PHAGE SHOCK PROTEIN C"/>
    <property type="match status" value="1"/>
</dbReference>
<gene>
    <name evidence="9" type="ORF">CP880_04355</name>
</gene>
<dbReference type="PANTHER" id="PTHR33885">
    <property type="entry name" value="PHAGE SHOCK PROTEIN C"/>
    <property type="match status" value="1"/>
</dbReference>
<keyword evidence="4 7" id="KW-1133">Transmembrane helix</keyword>
<dbReference type="RefSeq" id="WP_003866475.1">
    <property type="nucleotide sequence ID" value="NZ_JARJNT010000003.1"/>
</dbReference>
<evidence type="ECO:0000256" key="7">
    <source>
        <dbReference type="SAM" id="Phobius"/>
    </source>
</evidence>
<evidence type="ECO:0000313" key="10">
    <source>
        <dbReference type="Proteomes" id="UP000256324"/>
    </source>
</evidence>
<comment type="subcellular location">
    <subcellularLocation>
        <location evidence="1">Cell membrane</location>
        <topology evidence="1">Single-pass membrane protein</topology>
    </subcellularLocation>
</comment>
<evidence type="ECO:0000313" key="9">
    <source>
        <dbReference type="EMBL" id="REB70943.1"/>
    </source>
</evidence>
<keyword evidence="10" id="KW-1185">Reference proteome</keyword>
<evidence type="ECO:0000256" key="3">
    <source>
        <dbReference type="ARBA" id="ARBA00022692"/>
    </source>
</evidence>
<evidence type="ECO:0000256" key="6">
    <source>
        <dbReference type="SAM" id="MobiDB-lite"/>
    </source>
</evidence>
<accession>A0ABX9IBX3</accession>
<dbReference type="Proteomes" id="UP000256324">
    <property type="component" value="Unassembled WGS sequence"/>
</dbReference>
<reference evidence="9 10" key="1">
    <citation type="submission" date="2017-09" db="EMBL/GenBank/DDBJ databases">
        <authorList>
            <person name="Bumgarner R.E."/>
        </authorList>
    </citation>
    <scope>NUCLEOTIDE SEQUENCE [LARGE SCALE GENOMIC DNA]</scope>
    <source>
        <strain evidence="9 10">T34998</strain>
    </source>
</reference>
<keyword evidence="2" id="KW-1003">Cell membrane</keyword>
<keyword evidence="5 7" id="KW-0472">Membrane</keyword>
<evidence type="ECO:0000256" key="4">
    <source>
        <dbReference type="ARBA" id="ARBA00022989"/>
    </source>
</evidence>
<dbReference type="InterPro" id="IPR052027">
    <property type="entry name" value="PspC"/>
</dbReference>